<sequence>MEIQPATELLVLSQDIRLFPKNEQISYFLNNLLQPIQISKSPIATRSQIICTVPSPSNNIQPLLVPCTNFNIISPFYRVVISLDFSQRVIKSDELFNQVIKNFIKTFQILNPSLNYCNTKQPINILTYLTILIQRTEKETDCECLVQGLNLKNIDPNSVLELLLKRIKKKRNKYTNKEKGILKNQPNFFSSPTNQHLENYAFALILLPQKRLPSIILIQGTPIHVDESYYVYDNILMQINRQNINFTIIQSNPRLDSNDLEICKYSCEVTQGNFLEGEWGEKEFQRSVFYKTINFRKYLILFENSRYIYGSSLNSENDIGNENNKSNKNKINNAKLKIKKKNKNEINKNEMNKNEIHKKRNEKKKKKEKEKEKENEEENEKEKEKEKNQNNNNSNTNLMNEIKLNKFDLKNNNELNFFHNLLLKKIKENKKINIQELLKLKNINLIEDYPIGIDLISLIHGRIKKGFQLYYFFLQYIQKKNNEFEQELCIVLRYNLDLSTVIYYCLTQHQTVQMESNEKEFFCKPLNSIINVQILTKKISTNFDYSSYFSIVKLNENSKDFVRRILMVDTDI</sequence>
<protein>
    <submittedName>
        <fullName evidence="2">Prion-like- q/n-rich -domain-bearing protein</fullName>
    </submittedName>
</protein>
<evidence type="ECO:0000256" key="1">
    <source>
        <dbReference type="SAM" id="MobiDB-lite"/>
    </source>
</evidence>
<comment type="caution">
    <text evidence="2">The sequence shown here is derived from an EMBL/GenBank/DDBJ whole genome shotgun (WGS) entry which is preliminary data.</text>
</comment>
<proteinExistence type="predicted"/>
<name>A0AAV8A1Z8_9EUKA</name>
<feature type="compositionally biased region" description="Low complexity" evidence="1">
    <location>
        <begin position="389"/>
        <end position="399"/>
    </location>
</feature>
<feature type="region of interest" description="Disordered" evidence="1">
    <location>
        <begin position="314"/>
        <end position="399"/>
    </location>
</feature>
<feature type="compositionally biased region" description="Basic and acidic residues" evidence="1">
    <location>
        <begin position="369"/>
        <end position="388"/>
    </location>
</feature>
<feature type="compositionally biased region" description="Low complexity" evidence="1">
    <location>
        <begin position="316"/>
        <end position="335"/>
    </location>
</feature>
<dbReference type="EMBL" id="JANTQA010000020">
    <property type="protein sequence ID" value="KAJ3446598.1"/>
    <property type="molecule type" value="Genomic_DNA"/>
</dbReference>
<accession>A0AAV8A1Z8</accession>
<keyword evidence="2" id="KW-0640">Prion</keyword>
<evidence type="ECO:0000313" key="2">
    <source>
        <dbReference type="EMBL" id="KAJ3446598.1"/>
    </source>
</evidence>
<reference evidence="2" key="1">
    <citation type="submission" date="2022-08" db="EMBL/GenBank/DDBJ databases">
        <title>Novel sulphate-reducing endosymbionts in the free-living metamonad Anaeramoeba.</title>
        <authorList>
            <person name="Jerlstrom-Hultqvist J."/>
            <person name="Cepicka I."/>
            <person name="Gallot-Lavallee L."/>
            <person name="Salas-Leiva D."/>
            <person name="Curtis B.A."/>
            <person name="Zahonova K."/>
            <person name="Pipaliya S."/>
            <person name="Dacks J."/>
            <person name="Roger A.J."/>
        </authorList>
    </citation>
    <scope>NUCLEOTIDE SEQUENCE</scope>
    <source>
        <strain evidence="2">Busselton2</strain>
    </source>
</reference>
<dbReference type="Proteomes" id="UP001146793">
    <property type="component" value="Unassembled WGS sequence"/>
</dbReference>
<feature type="compositionally biased region" description="Basic and acidic residues" evidence="1">
    <location>
        <begin position="343"/>
        <end position="355"/>
    </location>
</feature>
<keyword evidence="2" id="KW-0034">Amyloid</keyword>
<organism evidence="2 3">
    <name type="scientific">Anaeramoeba flamelloides</name>
    <dbReference type="NCBI Taxonomy" id="1746091"/>
    <lineage>
        <taxon>Eukaryota</taxon>
        <taxon>Metamonada</taxon>
        <taxon>Anaeramoebidae</taxon>
        <taxon>Anaeramoeba</taxon>
    </lineage>
</organism>
<gene>
    <name evidence="2" type="ORF">M0812_08410</name>
</gene>
<evidence type="ECO:0000313" key="3">
    <source>
        <dbReference type="Proteomes" id="UP001146793"/>
    </source>
</evidence>
<feature type="compositionally biased region" description="Basic residues" evidence="1">
    <location>
        <begin position="356"/>
        <end position="368"/>
    </location>
</feature>
<dbReference type="AlphaFoldDB" id="A0AAV8A1Z8"/>